<dbReference type="Proteomes" id="UP001500920">
    <property type="component" value="Unassembled WGS sequence"/>
</dbReference>
<keyword evidence="1" id="KW-1133">Transmembrane helix</keyword>
<gene>
    <name evidence="2" type="ORF">GCM10022378_09230</name>
</gene>
<keyword evidence="1" id="KW-0472">Membrane</keyword>
<evidence type="ECO:0000313" key="2">
    <source>
        <dbReference type="EMBL" id="GAA3721285.1"/>
    </source>
</evidence>
<evidence type="ECO:0000313" key="3">
    <source>
        <dbReference type="Proteomes" id="UP001500920"/>
    </source>
</evidence>
<name>A0ABP7EMB8_9STAP</name>
<reference evidence="3" key="1">
    <citation type="journal article" date="2019" name="Int. J. Syst. Evol. Microbiol.">
        <title>The Global Catalogue of Microorganisms (GCM) 10K type strain sequencing project: providing services to taxonomists for standard genome sequencing and annotation.</title>
        <authorList>
            <consortium name="The Broad Institute Genomics Platform"/>
            <consortium name="The Broad Institute Genome Sequencing Center for Infectious Disease"/>
            <person name="Wu L."/>
            <person name="Ma J."/>
        </authorList>
    </citation>
    <scope>NUCLEOTIDE SEQUENCE [LARGE SCALE GENOMIC DNA]</scope>
    <source>
        <strain evidence="3">JCM 16981</strain>
    </source>
</reference>
<feature type="transmembrane region" description="Helical" evidence="1">
    <location>
        <begin position="32"/>
        <end position="51"/>
    </location>
</feature>
<protein>
    <submittedName>
        <fullName evidence="2">Uncharacterized protein</fullName>
    </submittedName>
</protein>
<keyword evidence="3" id="KW-1185">Reference proteome</keyword>
<sequence>MIGQPVALCVTLDAECNFSLQEPGLRGGFDPVAHIAVMLLLLALGSLYGFLRCLSTDGEDFCRVARIATVAAGYDDDLYDY</sequence>
<dbReference type="EMBL" id="BAABCK010000018">
    <property type="protein sequence ID" value="GAA3721285.1"/>
    <property type="molecule type" value="Genomic_DNA"/>
</dbReference>
<comment type="caution">
    <text evidence="2">The sequence shown here is derived from an EMBL/GenBank/DDBJ whole genome shotgun (WGS) entry which is preliminary data.</text>
</comment>
<evidence type="ECO:0000256" key="1">
    <source>
        <dbReference type="SAM" id="Phobius"/>
    </source>
</evidence>
<accession>A0ABP7EMB8</accession>
<organism evidence="2 3">
    <name type="scientific">Salinicoccus jeotgali</name>
    <dbReference type="NCBI Taxonomy" id="381634"/>
    <lineage>
        <taxon>Bacteria</taxon>
        <taxon>Bacillati</taxon>
        <taxon>Bacillota</taxon>
        <taxon>Bacilli</taxon>
        <taxon>Bacillales</taxon>
        <taxon>Staphylococcaceae</taxon>
        <taxon>Salinicoccus</taxon>
    </lineage>
</organism>
<keyword evidence="1" id="KW-0812">Transmembrane</keyword>
<proteinExistence type="predicted"/>